<dbReference type="PANTHER" id="PTHR45947">
    <property type="entry name" value="SULFOQUINOVOSYL TRANSFERASE SQD2"/>
    <property type="match status" value="1"/>
</dbReference>
<dbReference type="Pfam" id="PF13439">
    <property type="entry name" value="Glyco_transf_4"/>
    <property type="match status" value="1"/>
</dbReference>
<dbReference type="CDD" id="cd03801">
    <property type="entry name" value="GT4_PimA-like"/>
    <property type="match status" value="1"/>
</dbReference>
<dbReference type="Gene3D" id="3.40.50.2000">
    <property type="entry name" value="Glycogen Phosphorylase B"/>
    <property type="match status" value="2"/>
</dbReference>
<accession>A0A3B0YZ01</accession>
<dbReference type="SUPFAM" id="SSF53756">
    <property type="entry name" value="UDP-Glycosyltransferase/glycogen phosphorylase"/>
    <property type="match status" value="1"/>
</dbReference>
<dbReference type="PANTHER" id="PTHR45947:SF14">
    <property type="entry name" value="SLL1723 PROTEIN"/>
    <property type="match status" value="1"/>
</dbReference>
<feature type="domain" description="Glycosyl transferase family 1" evidence="1">
    <location>
        <begin position="206"/>
        <end position="372"/>
    </location>
</feature>
<name>A0A3B0YZ01_9ZZZZ</name>
<evidence type="ECO:0000259" key="2">
    <source>
        <dbReference type="Pfam" id="PF13439"/>
    </source>
</evidence>
<gene>
    <name evidence="3" type="ORF">MNBD_GAMMA16-52</name>
</gene>
<proteinExistence type="predicted"/>
<evidence type="ECO:0000313" key="3">
    <source>
        <dbReference type="EMBL" id="VAW86288.1"/>
    </source>
</evidence>
<reference evidence="3" key="1">
    <citation type="submission" date="2018-06" db="EMBL/GenBank/DDBJ databases">
        <authorList>
            <person name="Zhirakovskaya E."/>
        </authorList>
    </citation>
    <scope>NUCLEOTIDE SEQUENCE</scope>
</reference>
<dbReference type="Pfam" id="PF00534">
    <property type="entry name" value="Glycos_transf_1"/>
    <property type="match status" value="1"/>
</dbReference>
<evidence type="ECO:0000259" key="1">
    <source>
        <dbReference type="Pfam" id="PF00534"/>
    </source>
</evidence>
<organism evidence="3">
    <name type="scientific">hydrothermal vent metagenome</name>
    <dbReference type="NCBI Taxonomy" id="652676"/>
    <lineage>
        <taxon>unclassified sequences</taxon>
        <taxon>metagenomes</taxon>
        <taxon>ecological metagenomes</taxon>
    </lineage>
</organism>
<dbReference type="AlphaFoldDB" id="A0A3B0YZ01"/>
<sequence length="399" mass="44444">MLEFRPVAELKTRIFCKFFYNQIYMDNMKRHLNIVHTESSNGWGGQEMRILSEAAGFLERGHHITVVCPADTPLYAQAQTRDIPVVSLPIAKKRLNGLFSLCQWLRNHCPDVINTHSSTDSWLVASANKLTGSRASIVRTRHVSVPVARKAANTWLYGRAVSRVVTTGEVLRTDLISQLALPPQHVISVPTGVDLDLFKNDECVDIDKVRAQLSLPEGVKIIGIVATVRSWKGHDDLLCAFEKIAAHRDDVVLLIIGDGPYAPVFKKRVAASVYQSRIHMLGQRQDIPELLRLLDVFVLPSYANEGVPQAIMQAMAMQLPVVSTRVGAIDEIVQHESTGYLVAARDTDDLAKFIGVLLDDATLRGDMGARGRVLIEERFSRIAMLDKMEALFLNCVNEK</sequence>
<keyword evidence="3" id="KW-0808">Transferase</keyword>
<protein>
    <submittedName>
        <fullName evidence="3">Glycosyltransferase</fullName>
    </submittedName>
</protein>
<dbReference type="InterPro" id="IPR028098">
    <property type="entry name" value="Glyco_trans_4-like_N"/>
</dbReference>
<feature type="domain" description="Glycosyltransferase subfamily 4-like N-terminal" evidence="2">
    <location>
        <begin position="43"/>
        <end position="196"/>
    </location>
</feature>
<dbReference type="InterPro" id="IPR050194">
    <property type="entry name" value="Glycosyltransferase_grp1"/>
</dbReference>
<dbReference type="EMBL" id="UOFO01000089">
    <property type="protein sequence ID" value="VAW86288.1"/>
    <property type="molecule type" value="Genomic_DNA"/>
</dbReference>
<dbReference type="InterPro" id="IPR001296">
    <property type="entry name" value="Glyco_trans_1"/>
</dbReference>
<dbReference type="GO" id="GO:0016757">
    <property type="term" value="F:glycosyltransferase activity"/>
    <property type="evidence" value="ECO:0007669"/>
    <property type="project" value="InterPro"/>
</dbReference>